<dbReference type="PANTHER" id="PTHR24006">
    <property type="entry name" value="UBIQUITIN CARBOXYL-TERMINAL HYDROLASE"/>
    <property type="match status" value="1"/>
</dbReference>
<feature type="compositionally biased region" description="Basic residues" evidence="8">
    <location>
        <begin position="887"/>
        <end position="897"/>
    </location>
</feature>
<dbReference type="Ensembl" id="ENSXETT00000119791">
    <property type="protein sequence ID" value="ENSXETP00000103109"/>
    <property type="gene ID" value="ENSXETG00000024065"/>
</dbReference>
<evidence type="ECO:0000256" key="8">
    <source>
        <dbReference type="SAM" id="MobiDB-lite"/>
    </source>
</evidence>
<gene>
    <name evidence="10 12 13 14 15 16 17 18" type="primary">usp42</name>
</gene>
<feature type="compositionally biased region" description="Polar residues" evidence="8">
    <location>
        <begin position="535"/>
        <end position="557"/>
    </location>
</feature>
<evidence type="ECO:0000313" key="10">
    <source>
        <dbReference type="Ensembl" id="ENSXETP00000095366"/>
    </source>
</evidence>
<accession>A0A6I8SQE2</accession>
<keyword evidence="5" id="KW-0833">Ubl conjugation pathway</keyword>
<evidence type="ECO:0000256" key="7">
    <source>
        <dbReference type="ARBA" id="ARBA00022807"/>
    </source>
</evidence>
<feature type="compositionally biased region" description="Basic and acidic residues" evidence="8">
    <location>
        <begin position="1104"/>
        <end position="1115"/>
    </location>
</feature>
<dbReference type="GO" id="GO:0005829">
    <property type="term" value="C:cytosol"/>
    <property type="evidence" value="ECO:0000318"/>
    <property type="project" value="GO_Central"/>
</dbReference>
<keyword evidence="7" id="KW-0788">Thiol protease</keyword>
<reference evidence="10" key="2">
    <citation type="submission" date="2020-05" db="UniProtKB">
        <authorList>
            <consortium name="Ensembl"/>
        </authorList>
    </citation>
    <scope>IDENTIFICATION</scope>
</reference>
<feature type="compositionally biased region" description="Basic and acidic residues" evidence="8">
    <location>
        <begin position="747"/>
        <end position="759"/>
    </location>
</feature>
<dbReference type="FunFam" id="3.90.70.10:FF:000016">
    <property type="entry name" value="Ubiquitin carboxyl-terminal hydrolase 36"/>
    <property type="match status" value="1"/>
</dbReference>
<dbReference type="RefSeq" id="XP_004918037.2">
    <property type="nucleotide sequence ID" value="XM_004917980.4"/>
</dbReference>
<dbReference type="PROSITE" id="PS00973">
    <property type="entry name" value="USP_2"/>
    <property type="match status" value="1"/>
</dbReference>
<evidence type="ECO:0000313" key="17">
    <source>
        <dbReference type="RefSeq" id="XP_031748719.1"/>
    </source>
</evidence>
<dbReference type="Reactome" id="R-XTR-5689880">
    <property type="pathway name" value="Ub-specific processing proteases"/>
</dbReference>
<evidence type="ECO:0000256" key="2">
    <source>
        <dbReference type="ARBA" id="ARBA00012759"/>
    </source>
</evidence>
<evidence type="ECO:0000313" key="15">
    <source>
        <dbReference type="RefSeq" id="XP_004918040.2"/>
    </source>
</evidence>
<reference evidence="12 13" key="3">
    <citation type="submission" date="2025-04" db="UniProtKB">
        <authorList>
            <consortium name="RefSeq"/>
        </authorList>
    </citation>
    <scope>IDENTIFICATION</scope>
    <source>
        <strain evidence="12 13">Nigerian</strain>
        <tissue evidence="12 13">Liver and blood</tissue>
    </source>
</reference>
<sequence length="1175" mass="131876">MTIIDKVSSAPDACQNQLCSTVAPSSGEMENGSSVWGVVSALAKIGLGLVPAAAVYSSSSVPEKPVPSEQNDLPLAVPGDGTDPPEKPGDGIDPPEKILFPPAKICLKWQRVQKVGAGLQNLGNTCFVNSVLQCLTYTAPLSNYLISREHSETCHSQDFCMMCVMQTHISMALSNSGGVIKPSAVVNDLRRISKNFRYGSQEDAHEFLRYTVDEMQKSCLRGSCRLDRHTQATTLIHQVFGGYLRSRVTCLSCKAVSDTYDQYLDLTLEIKMAHSVNQALEQFVRPEQLDGDNAYKCSKCKQMVTASKRFTIHRTSNVLTLSLKRFASFNGGKLSKEIKYPEYLDLRPYTSDPNGEPVIYVLYAVLIHTGFSCHGGHYYCYVKACNDQWYLMNDSTVSTTDIRTVLNQQAYLLFYVRSQNSQSGANLYSLHAASPSSPQPSSSQRAGSTKSTLVGPPRKIKSSKHMNGKKSPKNQMNNSVVNTNTVNLKRPPLGNTVVNRQTVINIPNNKKQKITISINKYQGLPLPTVHKTESLNKPTPSSTITKHSNKPTSNTSMALVRKHSPSKLYPGPVVNGSCKAGSSLLVPYGADSSENSEEEYKGLDSSDWNGKSVNGEMSKNGLSLHKDKSSPCNSFKTSSEKEEPPIAAVDSLSRNIIACSDTKNVNVLEITHSHNAGNPTEFSSLKKTEELTQDVDTILPLSKEKKPLMICNNTSEDKSVEKSTLYLSNGTSSLHNTVPWRNGMDQPVKHLADKPKAEEVQSTSEDPPASGQQESHTTDTHISKNANTLSEDPSTFNNTLANSSEEGDDKETFDKPIINKYGNGVPSLLTCSNTSQSIVKVVAKLDTSNGNVNKISVQPLKNTDPEKKELIENGVEKSHSVFGDAKKVKRDHLRNGRCRSDSSEGVQEKHTASNRERQSHSRERTKSDRYRPSHYHEYRHRDHYRRNSPYKDCTKHSHTRGRSRSRDRYEKNWYSSSKRARSRSRERNYQDKGRRYDGYRHYSDYRTSHGYRDFQDRRSSYEDKDYHSKSYNSNRSRWSYYPRDKEHEYFSSPKHNNYYSSSLTKHSDKYYEKYNDAVDYYPADKHARIRKSKHRHSGDSDLETESRHKLNGEQRHVRKHRWSSSSESSDCEVDTKRKKIGTNGAVTKDSSRVYGNAVITSSEKRPLKMTVFHDS</sequence>
<feature type="region of interest" description="Disordered" evidence="8">
    <location>
        <begin position="882"/>
        <end position="1006"/>
    </location>
</feature>
<proteinExistence type="predicted"/>
<dbReference type="GO" id="GO:0006508">
    <property type="term" value="P:proteolysis"/>
    <property type="evidence" value="ECO:0007669"/>
    <property type="project" value="UniProtKB-KW"/>
</dbReference>
<reference evidence="10" key="1">
    <citation type="journal article" date="2010" name="Science">
        <title>The genome of the Western clawed frog Xenopus tropicalis.</title>
        <authorList>
            <person name="Hellsten U."/>
            <person name="Harland R.M."/>
            <person name="Gilchrist M.J."/>
            <person name="Hendrix D."/>
            <person name="Jurka J."/>
            <person name="Kapitonov V."/>
            <person name="Ovcharenko I."/>
            <person name="Putnam N.H."/>
            <person name="Shu S."/>
            <person name="Taher L."/>
            <person name="Blitz I.L."/>
            <person name="Blumberg B."/>
            <person name="Dichmann D.S."/>
            <person name="Dubchak I."/>
            <person name="Amaya E."/>
            <person name="Detter J.C."/>
            <person name="Fletcher R."/>
            <person name="Gerhard D.S."/>
            <person name="Goodstein D."/>
            <person name="Graves T."/>
            <person name="Grigoriev I.V."/>
            <person name="Grimwood J."/>
            <person name="Kawashima T."/>
            <person name="Lindquist E."/>
            <person name="Lucas S.M."/>
            <person name="Mead P.E."/>
            <person name="Mitros T."/>
            <person name="Ogino H."/>
            <person name="Ohta Y."/>
            <person name="Poliakov A.V."/>
            <person name="Pollet N."/>
            <person name="Robert J."/>
            <person name="Salamov A."/>
            <person name="Sater A.K."/>
            <person name="Schmutz J."/>
            <person name="Terry A."/>
            <person name="Vize P.D."/>
            <person name="Warren W.C."/>
            <person name="Wells D."/>
            <person name="Wills A."/>
            <person name="Wilson R.K."/>
            <person name="Zimmerman L.B."/>
            <person name="Zorn A.M."/>
            <person name="Grainger R."/>
            <person name="Grammer T."/>
            <person name="Khokha M.K."/>
            <person name="Richardson P.M."/>
            <person name="Rokhsar D.S."/>
        </authorList>
    </citation>
    <scope>NUCLEOTIDE SEQUENCE [LARGE SCALE GENOMIC DNA]</scope>
    <source>
        <strain evidence="10">Nigerian</strain>
    </source>
</reference>
<dbReference type="AlphaFoldDB" id="A0A6I8SQE2"/>
<dbReference type="InterPro" id="IPR001394">
    <property type="entry name" value="Peptidase_C19_UCH"/>
</dbReference>
<dbReference type="GO" id="GO:0042981">
    <property type="term" value="P:regulation of apoptotic process"/>
    <property type="evidence" value="ECO:0000318"/>
    <property type="project" value="GO_Central"/>
</dbReference>
<dbReference type="CTD" id="84132"/>
<dbReference type="OMA" id="NRISAQP"/>
<name>A0A6I8SQE2_XENTR</name>
<dbReference type="RefSeq" id="XP_004918038.2">
    <property type="nucleotide sequence ID" value="XM_004917981.4"/>
</dbReference>
<dbReference type="GeneID" id="100486450"/>
<evidence type="ECO:0000313" key="13">
    <source>
        <dbReference type="RefSeq" id="XP_004918038.2"/>
    </source>
</evidence>
<evidence type="ECO:0000256" key="6">
    <source>
        <dbReference type="ARBA" id="ARBA00022801"/>
    </source>
</evidence>
<feature type="domain" description="USP" evidence="9">
    <location>
        <begin position="117"/>
        <end position="418"/>
    </location>
</feature>
<dbReference type="GO" id="GO:0031647">
    <property type="term" value="P:regulation of protein stability"/>
    <property type="evidence" value="ECO:0000318"/>
    <property type="project" value="GO_Central"/>
</dbReference>
<feature type="compositionally biased region" description="Polar residues" evidence="8">
    <location>
        <begin position="760"/>
        <end position="775"/>
    </location>
</feature>
<dbReference type="RefSeq" id="XP_004918039.2">
    <property type="nucleotide sequence ID" value="XM_004917982.4"/>
</dbReference>
<comment type="catalytic activity">
    <reaction evidence="1">
        <text>Thiol-dependent hydrolysis of ester, thioester, amide, peptide and isopeptide bonds formed by the C-terminal Gly of ubiquitin (a 76-residue protein attached to proteins as an intracellular targeting signal).</text>
        <dbReference type="EC" id="3.4.19.12"/>
    </reaction>
</comment>
<evidence type="ECO:0000256" key="5">
    <source>
        <dbReference type="ARBA" id="ARBA00022786"/>
    </source>
</evidence>
<dbReference type="CDD" id="cd02661">
    <property type="entry name" value="Peptidase_C19E"/>
    <property type="match status" value="1"/>
</dbReference>
<feature type="compositionally biased region" description="Basic and acidic residues" evidence="8">
    <location>
        <begin position="898"/>
        <end position="940"/>
    </location>
</feature>
<feature type="compositionally biased region" description="Polar residues" evidence="8">
    <location>
        <begin position="606"/>
        <end position="621"/>
    </location>
</feature>
<feature type="compositionally biased region" description="Basic and acidic residues" evidence="8">
    <location>
        <begin position="84"/>
        <end position="94"/>
    </location>
</feature>
<dbReference type="AGR" id="Xenbase:XB-GENE-920936"/>
<dbReference type="Ensembl" id="ENSXETT00000078933">
    <property type="protein sequence ID" value="ENSXETP00000095366"/>
    <property type="gene ID" value="ENSXETG00000024065"/>
</dbReference>
<dbReference type="GO" id="GO:0004843">
    <property type="term" value="F:cysteine-type deubiquitinase activity"/>
    <property type="evidence" value="ECO:0000318"/>
    <property type="project" value="GO_Central"/>
</dbReference>
<dbReference type="SUPFAM" id="SSF54001">
    <property type="entry name" value="Cysteine proteinases"/>
    <property type="match status" value="1"/>
</dbReference>
<dbReference type="RefSeq" id="XP_004918041.2">
    <property type="nucleotide sequence ID" value="XM_004917984.4"/>
</dbReference>
<feature type="region of interest" description="Disordered" evidence="8">
    <location>
        <begin position="60"/>
        <end position="94"/>
    </location>
</feature>
<dbReference type="InterPro" id="IPR028889">
    <property type="entry name" value="USP"/>
</dbReference>
<feature type="compositionally biased region" description="Low complexity" evidence="8">
    <location>
        <begin position="434"/>
        <end position="444"/>
    </location>
</feature>
<keyword evidence="11" id="KW-1185">Reference proteome</keyword>
<dbReference type="Xenbase" id="XB-GENE-920936">
    <property type="gene designation" value="usp42"/>
</dbReference>
<feature type="compositionally biased region" description="Low complexity" evidence="8">
    <location>
        <begin position="60"/>
        <end position="69"/>
    </location>
</feature>
<dbReference type="GeneTree" id="ENSGT00940000154596"/>
<dbReference type="PROSITE" id="PS50235">
    <property type="entry name" value="USP_3"/>
    <property type="match status" value="1"/>
</dbReference>
<dbReference type="RefSeq" id="XP_031748719.1">
    <property type="nucleotide sequence ID" value="XM_031892859.1"/>
</dbReference>
<dbReference type="Proteomes" id="UP000008143">
    <property type="component" value="Chromosome 9"/>
</dbReference>
<dbReference type="GO" id="GO:0016579">
    <property type="term" value="P:protein deubiquitination"/>
    <property type="evidence" value="ECO:0007669"/>
    <property type="project" value="InterPro"/>
</dbReference>
<feature type="region of interest" description="Disordered" evidence="8">
    <location>
        <begin position="589"/>
        <end position="642"/>
    </location>
</feature>
<feature type="compositionally biased region" description="Basic residues" evidence="8">
    <location>
        <begin position="458"/>
        <end position="472"/>
    </location>
</feature>
<feature type="compositionally biased region" description="Polar residues" evidence="8">
    <location>
        <begin position="783"/>
        <end position="804"/>
    </location>
</feature>
<dbReference type="Bgee" id="ENSXETG00000024065">
    <property type="expression patterns" value="Expressed in 4-cell stage embryo and 12 other cell types or tissues"/>
</dbReference>
<dbReference type="InterPro" id="IPR018200">
    <property type="entry name" value="USP_CS"/>
</dbReference>
<feature type="region of interest" description="Disordered" evidence="8">
    <location>
        <begin position="1085"/>
        <end position="1151"/>
    </location>
</feature>
<evidence type="ECO:0000256" key="4">
    <source>
        <dbReference type="ARBA" id="ARBA00022670"/>
    </source>
</evidence>
<keyword evidence="3" id="KW-0597">Phosphoprotein</keyword>
<dbReference type="PROSITE" id="PS00972">
    <property type="entry name" value="USP_1"/>
    <property type="match status" value="1"/>
</dbReference>
<feature type="region of interest" description="Disordered" evidence="8">
    <location>
        <begin position="729"/>
        <end position="815"/>
    </location>
</feature>
<organism evidence="10">
    <name type="scientific">Xenopus tropicalis</name>
    <name type="common">Western clawed frog</name>
    <name type="synonym">Silurana tropicalis</name>
    <dbReference type="NCBI Taxonomy" id="8364"/>
    <lineage>
        <taxon>Eukaryota</taxon>
        <taxon>Metazoa</taxon>
        <taxon>Chordata</taxon>
        <taxon>Craniata</taxon>
        <taxon>Vertebrata</taxon>
        <taxon>Euteleostomi</taxon>
        <taxon>Amphibia</taxon>
        <taxon>Batrachia</taxon>
        <taxon>Anura</taxon>
        <taxon>Pipoidea</taxon>
        <taxon>Pipidae</taxon>
        <taxon>Xenopodinae</taxon>
        <taxon>Xenopus</taxon>
        <taxon>Silurana</taxon>
    </lineage>
</organism>
<dbReference type="RefSeq" id="XP_004918040.2">
    <property type="nucleotide sequence ID" value="XM_004917983.4"/>
</dbReference>
<dbReference type="EC" id="3.4.19.12" evidence="2"/>
<dbReference type="InterPro" id="IPR038765">
    <property type="entry name" value="Papain-like_cys_pep_sf"/>
</dbReference>
<evidence type="ECO:0000256" key="1">
    <source>
        <dbReference type="ARBA" id="ARBA00000707"/>
    </source>
</evidence>
<dbReference type="Pfam" id="PF00443">
    <property type="entry name" value="UCH"/>
    <property type="match status" value="1"/>
</dbReference>
<keyword evidence="6 12" id="KW-0378">Hydrolase</keyword>
<dbReference type="PANTHER" id="PTHR24006:SF727">
    <property type="entry name" value="UBIQUITIN CARBOXYL-TERMINAL HYDROLASE 42"/>
    <property type="match status" value="1"/>
</dbReference>
<dbReference type="Gene3D" id="3.90.70.10">
    <property type="entry name" value="Cysteine proteinases"/>
    <property type="match status" value="1"/>
</dbReference>
<evidence type="ECO:0000313" key="18">
    <source>
        <dbReference type="Xenbase" id="XB-GENE-920936"/>
    </source>
</evidence>
<evidence type="ECO:0000256" key="3">
    <source>
        <dbReference type="ARBA" id="ARBA00022553"/>
    </source>
</evidence>
<dbReference type="OrthoDB" id="420187at2759"/>
<feature type="region of interest" description="Disordered" evidence="8">
    <location>
        <begin position="531"/>
        <end position="557"/>
    </location>
</feature>
<dbReference type="GO" id="GO:0005634">
    <property type="term" value="C:nucleus"/>
    <property type="evidence" value="ECO:0000318"/>
    <property type="project" value="GO_Central"/>
</dbReference>
<evidence type="ECO:0000313" key="11">
    <source>
        <dbReference type="Proteomes" id="UP000008143"/>
    </source>
</evidence>
<feature type="region of interest" description="Disordered" evidence="8">
    <location>
        <begin position="429"/>
        <end position="480"/>
    </location>
</feature>
<keyword evidence="4" id="KW-0645">Protease</keyword>
<dbReference type="InterPro" id="IPR050164">
    <property type="entry name" value="Peptidase_C19"/>
</dbReference>
<dbReference type="Ensembl" id="ENSXETT00000122416">
    <property type="protein sequence ID" value="ENSXETP00000112341"/>
    <property type="gene ID" value="ENSXETG00000024065"/>
</dbReference>
<feature type="compositionally biased region" description="Basic residues" evidence="8">
    <location>
        <begin position="1087"/>
        <end position="1096"/>
    </location>
</feature>
<evidence type="ECO:0000313" key="12">
    <source>
        <dbReference type="RefSeq" id="XP_004918037.2"/>
    </source>
</evidence>
<evidence type="ECO:0000313" key="14">
    <source>
        <dbReference type="RefSeq" id="XP_004918039.2"/>
    </source>
</evidence>
<evidence type="ECO:0000259" key="9">
    <source>
        <dbReference type="PROSITE" id="PS50235"/>
    </source>
</evidence>
<evidence type="ECO:0000313" key="16">
    <source>
        <dbReference type="RefSeq" id="XP_004918041.2"/>
    </source>
</evidence>
<feature type="compositionally biased region" description="Basic and acidic residues" evidence="8">
    <location>
        <begin position="983"/>
        <end position="1006"/>
    </location>
</feature>
<protein>
    <recommendedName>
        <fullName evidence="2">ubiquitinyl hydrolase 1</fullName>
        <ecNumber evidence="2">3.4.19.12</ecNumber>
    </recommendedName>
</protein>